<feature type="compositionally biased region" description="Polar residues" evidence="1">
    <location>
        <begin position="502"/>
        <end position="513"/>
    </location>
</feature>
<evidence type="ECO:0000313" key="3">
    <source>
        <dbReference type="Proteomes" id="UP000886998"/>
    </source>
</evidence>
<organism evidence="2 3">
    <name type="scientific">Trichonephila inaurata madagascariensis</name>
    <dbReference type="NCBI Taxonomy" id="2747483"/>
    <lineage>
        <taxon>Eukaryota</taxon>
        <taxon>Metazoa</taxon>
        <taxon>Ecdysozoa</taxon>
        <taxon>Arthropoda</taxon>
        <taxon>Chelicerata</taxon>
        <taxon>Arachnida</taxon>
        <taxon>Araneae</taxon>
        <taxon>Araneomorphae</taxon>
        <taxon>Entelegynae</taxon>
        <taxon>Araneoidea</taxon>
        <taxon>Nephilidae</taxon>
        <taxon>Trichonephila</taxon>
        <taxon>Trichonephila inaurata</taxon>
    </lineage>
</organism>
<reference evidence="2" key="1">
    <citation type="submission" date="2020-08" db="EMBL/GenBank/DDBJ databases">
        <title>Multicomponent nature underlies the extraordinary mechanical properties of spider dragline silk.</title>
        <authorList>
            <person name="Kono N."/>
            <person name="Nakamura H."/>
            <person name="Mori M."/>
            <person name="Yoshida Y."/>
            <person name="Ohtoshi R."/>
            <person name="Malay A.D."/>
            <person name="Moran D.A.P."/>
            <person name="Tomita M."/>
            <person name="Numata K."/>
            <person name="Arakawa K."/>
        </authorList>
    </citation>
    <scope>NUCLEOTIDE SEQUENCE</scope>
</reference>
<dbReference type="AlphaFoldDB" id="A0A8X6XU97"/>
<dbReference type="EMBL" id="BMAV01013117">
    <property type="protein sequence ID" value="GFY60352.1"/>
    <property type="molecule type" value="Genomic_DNA"/>
</dbReference>
<accession>A0A8X6XU97</accession>
<feature type="region of interest" description="Disordered" evidence="1">
    <location>
        <begin position="493"/>
        <end position="513"/>
    </location>
</feature>
<keyword evidence="3" id="KW-1185">Reference proteome</keyword>
<evidence type="ECO:0000256" key="1">
    <source>
        <dbReference type="SAM" id="MobiDB-lite"/>
    </source>
</evidence>
<proteinExistence type="predicted"/>
<feature type="compositionally biased region" description="Polar residues" evidence="1">
    <location>
        <begin position="765"/>
        <end position="781"/>
    </location>
</feature>
<dbReference type="OrthoDB" id="6429498at2759"/>
<sequence>MNCSSFSYCIPKEIGLPKQKLALKEILAKALVSEKDIQKICSLSNICENFLIALLKSDFKQNIPLIYKSLYVLSKLSDAGFETDPRKEDSEGKSALYYALMKDKSDLLFILYDYAANACLQAEGSVRSPDPIIVENLLCLKNGLQLLEEDIRSSKISEKSKFLRKLNELQHFNKFQIEMCGKINNVRQKINYYIETEEEFEAVQRSEIILKILETYVKYFRCINDNVSNSNDDFPPFESYYEHRNYFDKLDFCSTVMFFDNSFLLKERLRLVDNAYLEIESKFFLFIFCKKHLENYDKENKFIRETRWIAFQEQLSLQKQISIFKRFLERTEISQKNVITSIPETQVYTLVNLPEIYGQFLLYRLQKYLNTVANIRNTNEKSVLIIERTLQVIGESFKESNFKSIQKTLSLAFPSEFVKIAKQIRNNLTHFKSFELQYRKSIENNSKLLTGVHAELAIFQKLFSRISSVHKYQMGHFLNLMLLKALYKARKKENGRKETQQENETTNLRRQSSVHQQLQFNEASHFQESDMYNSLQNGIKTINQGIGFLTENTINSFDYVTKNLITAVRVKLMSLKSENLIMDQDKGKLEDLFWSLESFLIYLTKDKKLEEYRRKLLNRIQSRECLFSGIRRKKRYSRKIKKCLDSNSKISNVEVCVVGKNQTLSHTDSCAGPHEQKAQNNTQNTILFEGETNYEASSPVKKKEKQISIDVFEDIELSAFFSCDSSNDEFTNGKEEHDSLDRVVDMSASDPPVEANQDDNKTSIDNKVNTSSFKTFPSNSSKDSKTKLSHCEETIANNADVQNEWNLNEVFNISQDPFIDTEIKDLEIGDNEKISNILIKTADEILVDYENIRKDILKKIQGEKEIEFSYKNVQKYCKILKGWTFLTEEEIKTILNSIPEHFRNISATKQKITTLLTKETIRSDEIGKELDKLPLKDKEKREMIEEIECGVTDHFNFINSLPDYFSDLKIKIEAGEITEVECDLFCDKLKIPDYSKAVLQKIIIGRNSKVAGNMFEFYRNRIKLLKKILIDENESIKELWEKAKSLRKKNICKKN</sequence>
<protein>
    <submittedName>
        <fullName evidence="2">Uncharacterized protein</fullName>
    </submittedName>
</protein>
<name>A0A8X6XU97_9ARAC</name>
<gene>
    <name evidence="2" type="primary">AVEN_224109_1</name>
    <name evidence="2" type="ORF">TNIN_442851</name>
</gene>
<evidence type="ECO:0000313" key="2">
    <source>
        <dbReference type="EMBL" id="GFY60352.1"/>
    </source>
</evidence>
<comment type="caution">
    <text evidence="2">The sequence shown here is derived from an EMBL/GenBank/DDBJ whole genome shotgun (WGS) entry which is preliminary data.</text>
</comment>
<dbReference type="Proteomes" id="UP000886998">
    <property type="component" value="Unassembled WGS sequence"/>
</dbReference>
<feature type="region of interest" description="Disordered" evidence="1">
    <location>
        <begin position="748"/>
        <end position="785"/>
    </location>
</feature>